<dbReference type="PROSITE" id="PS51257">
    <property type="entry name" value="PROKAR_LIPOPROTEIN"/>
    <property type="match status" value="1"/>
</dbReference>
<evidence type="ECO:0000313" key="2">
    <source>
        <dbReference type="EMBL" id="MBJ7604502.1"/>
    </source>
</evidence>
<dbReference type="Proteomes" id="UP000620075">
    <property type="component" value="Unassembled WGS sequence"/>
</dbReference>
<dbReference type="RefSeq" id="WP_338182260.1">
    <property type="nucleotide sequence ID" value="NZ_JAEKNQ010000059.1"/>
</dbReference>
<gene>
    <name evidence="2" type="ORF">JF888_15200</name>
</gene>
<reference evidence="2 3" key="1">
    <citation type="submission" date="2020-10" db="EMBL/GenBank/DDBJ databases">
        <title>Ca. Dormibacterota MAGs.</title>
        <authorList>
            <person name="Montgomery K."/>
        </authorList>
    </citation>
    <scope>NUCLEOTIDE SEQUENCE [LARGE SCALE GENOMIC DNA]</scope>
    <source>
        <strain evidence="2">SC8811_S16_3</strain>
    </source>
</reference>
<dbReference type="AlphaFoldDB" id="A0A934KJA7"/>
<protein>
    <submittedName>
        <fullName evidence="2">Uncharacterized protein</fullName>
    </submittedName>
</protein>
<name>A0A934KJA7_9BACT</name>
<proteinExistence type="predicted"/>
<feature type="region of interest" description="Disordered" evidence="1">
    <location>
        <begin position="94"/>
        <end position="115"/>
    </location>
</feature>
<organism evidence="2 3">
    <name type="scientific">Candidatus Dormiibacter inghamiae</name>
    <dbReference type="NCBI Taxonomy" id="3127013"/>
    <lineage>
        <taxon>Bacteria</taxon>
        <taxon>Bacillati</taxon>
        <taxon>Candidatus Dormiibacterota</taxon>
        <taxon>Candidatus Dormibacteria</taxon>
        <taxon>Candidatus Dormibacterales</taxon>
        <taxon>Candidatus Dormibacteraceae</taxon>
        <taxon>Candidatus Dormiibacter</taxon>
    </lineage>
</organism>
<comment type="caution">
    <text evidence="2">The sequence shown here is derived from an EMBL/GenBank/DDBJ whole genome shotgun (WGS) entry which is preliminary data.</text>
</comment>
<evidence type="ECO:0000256" key="1">
    <source>
        <dbReference type="SAM" id="MobiDB-lite"/>
    </source>
</evidence>
<accession>A0A934KJA7</accession>
<dbReference type="EMBL" id="JAEKNQ010000059">
    <property type="protein sequence ID" value="MBJ7604502.1"/>
    <property type="molecule type" value="Genomic_DNA"/>
</dbReference>
<sequence length="214" mass="22767">MPPRPTSLRPGRIVAVVAVTLTMLSALACGPLAFNQVEPTQVGLQARDVSAEFKPCGPPSDIETYLKRLPITSPWRSQLSSGWKQLQGEGADASAATEFATGSDSCTAEPGSSSSRSVSSVVARFSDDGAAQRAFQVGVFGFPTPGEDQLEPGLRQGVGTQLGAHSWLRQRTVDNRNISVALWQSHQFCIFVLAWALDSVELQRALVAIDGRAG</sequence>
<evidence type="ECO:0000313" key="3">
    <source>
        <dbReference type="Proteomes" id="UP000620075"/>
    </source>
</evidence>